<dbReference type="PhylomeDB" id="R7QDJ6"/>
<sequence length="257" mass="27392">MVSIVNVIALVALLALAKASIVSPLHKTDGIRASNQLPLLNLSAKMEMDGEILADLIPTSPESEPPMEKQPLFVFRNSTVGFTRISGAGVSVTSGAGASLGFSFSIEALNATLLQENSVVFRRRLTMEENVSYTELVRNYSGGLNMPFMETIGANLDMNVTRDDLTESFNSQSNYNSKARAARNVLTADPPTMLTLSGSIMVSGNSIIPKTFFPFAKVAQVQLNNGTSVVVVSTDPKDIVAATAEGFTTESAPVPEE</sequence>
<protein>
    <submittedName>
        <fullName evidence="2">Uncharacterized protein</fullName>
    </submittedName>
</protein>
<evidence type="ECO:0000256" key="1">
    <source>
        <dbReference type="SAM" id="SignalP"/>
    </source>
</evidence>
<dbReference type="RefSeq" id="XP_005715299.1">
    <property type="nucleotide sequence ID" value="XM_005715242.1"/>
</dbReference>
<dbReference type="GeneID" id="17323018"/>
<reference evidence="3" key="1">
    <citation type="journal article" date="2013" name="Proc. Natl. Acad. Sci. U.S.A.">
        <title>Genome structure and metabolic features in the red seaweed Chondrus crispus shed light on evolution of the Archaeplastida.</title>
        <authorList>
            <person name="Collen J."/>
            <person name="Porcel B."/>
            <person name="Carre W."/>
            <person name="Ball S.G."/>
            <person name="Chaparro C."/>
            <person name="Tonon T."/>
            <person name="Barbeyron T."/>
            <person name="Michel G."/>
            <person name="Noel B."/>
            <person name="Valentin K."/>
            <person name="Elias M."/>
            <person name="Artiguenave F."/>
            <person name="Arun A."/>
            <person name="Aury J.M."/>
            <person name="Barbosa-Neto J.F."/>
            <person name="Bothwell J.H."/>
            <person name="Bouget F.Y."/>
            <person name="Brillet L."/>
            <person name="Cabello-Hurtado F."/>
            <person name="Capella-Gutierrez S."/>
            <person name="Charrier B."/>
            <person name="Cladiere L."/>
            <person name="Cock J.M."/>
            <person name="Coelho S.M."/>
            <person name="Colleoni C."/>
            <person name="Czjzek M."/>
            <person name="Da Silva C."/>
            <person name="Delage L."/>
            <person name="Denoeud F."/>
            <person name="Deschamps P."/>
            <person name="Dittami S.M."/>
            <person name="Gabaldon T."/>
            <person name="Gachon C.M."/>
            <person name="Groisillier A."/>
            <person name="Herve C."/>
            <person name="Jabbari K."/>
            <person name="Katinka M."/>
            <person name="Kloareg B."/>
            <person name="Kowalczyk N."/>
            <person name="Labadie K."/>
            <person name="Leblanc C."/>
            <person name="Lopez P.J."/>
            <person name="McLachlan D.H."/>
            <person name="Meslet-Cladiere L."/>
            <person name="Moustafa A."/>
            <person name="Nehr Z."/>
            <person name="Nyvall Collen P."/>
            <person name="Panaud O."/>
            <person name="Partensky F."/>
            <person name="Poulain J."/>
            <person name="Rensing S.A."/>
            <person name="Rousvoal S."/>
            <person name="Samson G."/>
            <person name="Symeonidi A."/>
            <person name="Weissenbach J."/>
            <person name="Zambounis A."/>
            <person name="Wincker P."/>
            <person name="Boyen C."/>
        </authorList>
    </citation>
    <scope>NUCLEOTIDE SEQUENCE [LARGE SCALE GENOMIC DNA]</scope>
    <source>
        <strain evidence="3">cv. Stackhouse</strain>
    </source>
</reference>
<name>R7QDJ6_CHOCR</name>
<dbReference type="KEGG" id="ccp:CHC_T00003985001"/>
<keyword evidence="3" id="KW-1185">Reference proteome</keyword>
<proteinExistence type="predicted"/>
<gene>
    <name evidence="2" type="ORF">CHC_T00003985001</name>
</gene>
<dbReference type="Proteomes" id="UP000012073">
    <property type="component" value="Unassembled WGS sequence"/>
</dbReference>
<feature type="signal peptide" evidence="1">
    <location>
        <begin position="1"/>
        <end position="19"/>
    </location>
</feature>
<keyword evidence="1" id="KW-0732">Signal</keyword>
<feature type="chain" id="PRO_5004454513" evidence="1">
    <location>
        <begin position="20"/>
        <end position="257"/>
    </location>
</feature>
<evidence type="ECO:0000313" key="2">
    <source>
        <dbReference type="EMBL" id="CDF35480.1"/>
    </source>
</evidence>
<dbReference type="EMBL" id="HG001732">
    <property type="protein sequence ID" value="CDF35480.1"/>
    <property type="molecule type" value="Genomic_DNA"/>
</dbReference>
<accession>R7QDJ6</accession>
<dbReference type="Gramene" id="CDF35480">
    <property type="protein sequence ID" value="CDF35480"/>
    <property type="gene ID" value="CHC_T00003985001"/>
</dbReference>
<evidence type="ECO:0000313" key="3">
    <source>
        <dbReference type="Proteomes" id="UP000012073"/>
    </source>
</evidence>
<dbReference type="AlphaFoldDB" id="R7QDJ6"/>
<organism evidence="2 3">
    <name type="scientific">Chondrus crispus</name>
    <name type="common">Carrageen Irish moss</name>
    <name type="synonym">Polymorpha crispa</name>
    <dbReference type="NCBI Taxonomy" id="2769"/>
    <lineage>
        <taxon>Eukaryota</taxon>
        <taxon>Rhodophyta</taxon>
        <taxon>Florideophyceae</taxon>
        <taxon>Rhodymeniophycidae</taxon>
        <taxon>Gigartinales</taxon>
        <taxon>Gigartinaceae</taxon>
        <taxon>Chondrus</taxon>
    </lineage>
</organism>